<name>A0A1B8PI37_MORNO</name>
<sequence>MMAVHAHAHVHLDNQVTWNTLSYGKTDELVNLTTHDNAGGLVFIRPSGDVEHSKQSGTNIAINNRYLSNLQDGHYVFGVACAGDVQISAVPTSKKTTIYPPNPSTPI</sequence>
<dbReference type="EMBL" id="LZDN01000040">
    <property type="protein sequence ID" value="OBX48864.1"/>
    <property type="molecule type" value="Genomic_DNA"/>
</dbReference>
<evidence type="ECO:0000313" key="2">
    <source>
        <dbReference type="Proteomes" id="UP000092671"/>
    </source>
</evidence>
<organism evidence="1 2">
    <name type="scientific">Moraxella nonliquefaciens</name>
    <dbReference type="NCBI Taxonomy" id="478"/>
    <lineage>
        <taxon>Bacteria</taxon>
        <taxon>Pseudomonadati</taxon>
        <taxon>Pseudomonadota</taxon>
        <taxon>Gammaproteobacteria</taxon>
        <taxon>Moraxellales</taxon>
        <taxon>Moraxellaceae</taxon>
        <taxon>Moraxella</taxon>
    </lineage>
</organism>
<dbReference type="AlphaFoldDB" id="A0A1B8PI37"/>
<proteinExistence type="predicted"/>
<gene>
    <name evidence="1" type="ORF">A9Z60_04285</name>
</gene>
<evidence type="ECO:0000313" key="1">
    <source>
        <dbReference type="EMBL" id="OBX48864.1"/>
    </source>
</evidence>
<protein>
    <submittedName>
        <fullName evidence="1">Uncharacterized protein</fullName>
    </submittedName>
</protein>
<accession>A0A1B8PI37</accession>
<comment type="caution">
    <text evidence="1">The sequence shown here is derived from an EMBL/GenBank/DDBJ whole genome shotgun (WGS) entry which is preliminary data.</text>
</comment>
<dbReference type="Proteomes" id="UP000092671">
    <property type="component" value="Unassembled WGS sequence"/>
</dbReference>
<reference evidence="1 2" key="1">
    <citation type="submission" date="2016-06" db="EMBL/GenBank/DDBJ databases">
        <title>Draft genome of Moraxella nonliquefaciens CCUG 60284.</title>
        <authorList>
            <person name="Salva-Serra F."/>
            <person name="Engstrom-Jakobsson H."/>
            <person name="Thorell K."/>
            <person name="Gonzales-Siles L."/>
            <person name="Karlsson R."/>
            <person name="Boulund F."/>
            <person name="Engstrand L."/>
            <person name="Kristiansson E."/>
            <person name="Moore E."/>
        </authorList>
    </citation>
    <scope>NUCLEOTIDE SEQUENCE [LARGE SCALE GENOMIC DNA]</scope>
    <source>
        <strain evidence="1 2">CCUG 60284</strain>
    </source>
</reference>